<comment type="caution">
    <text evidence="1">The sequence shown here is derived from an EMBL/GenBank/DDBJ whole genome shotgun (WGS) entry which is preliminary data.</text>
</comment>
<name>A0ABQ4YA43_9ASTR</name>
<organism evidence="1 2">
    <name type="scientific">Tanacetum coccineum</name>
    <dbReference type="NCBI Taxonomy" id="301880"/>
    <lineage>
        <taxon>Eukaryota</taxon>
        <taxon>Viridiplantae</taxon>
        <taxon>Streptophyta</taxon>
        <taxon>Embryophyta</taxon>
        <taxon>Tracheophyta</taxon>
        <taxon>Spermatophyta</taxon>
        <taxon>Magnoliopsida</taxon>
        <taxon>eudicotyledons</taxon>
        <taxon>Gunneridae</taxon>
        <taxon>Pentapetalae</taxon>
        <taxon>asterids</taxon>
        <taxon>campanulids</taxon>
        <taxon>Asterales</taxon>
        <taxon>Asteraceae</taxon>
        <taxon>Asteroideae</taxon>
        <taxon>Anthemideae</taxon>
        <taxon>Anthemidinae</taxon>
        <taxon>Tanacetum</taxon>
    </lineage>
</organism>
<reference evidence="1" key="1">
    <citation type="journal article" date="2022" name="Int. J. Mol. Sci.">
        <title>Draft Genome of Tanacetum Coccineum: Genomic Comparison of Closely Related Tanacetum-Family Plants.</title>
        <authorList>
            <person name="Yamashiro T."/>
            <person name="Shiraishi A."/>
            <person name="Nakayama K."/>
            <person name="Satake H."/>
        </authorList>
    </citation>
    <scope>NUCLEOTIDE SEQUENCE</scope>
</reference>
<protein>
    <submittedName>
        <fullName evidence="1">Uncharacterized protein</fullName>
    </submittedName>
</protein>
<gene>
    <name evidence="1" type="ORF">Tco_0706837</name>
</gene>
<proteinExistence type="predicted"/>
<accession>A0ABQ4YA43</accession>
<dbReference type="Proteomes" id="UP001151760">
    <property type="component" value="Unassembled WGS sequence"/>
</dbReference>
<reference evidence="1" key="2">
    <citation type="submission" date="2022-01" db="EMBL/GenBank/DDBJ databases">
        <authorList>
            <person name="Yamashiro T."/>
            <person name="Shiraishi A."/>
            <person name="Satake H."/>
            <person name="Nakayama K."/>
        </authorList>
    </citation>
    <scope>NUCLEOTIDE SEQUENCE</scope>
</reference>
<evidence type="ECO:0000313" key="1">
    <source>
        <dbReference type="EMBL" id="GJS73996.1"/>
    </source>
</evidence>
<evidence type="ECO:0000313" key="2">
    <source>
        <dbReference type="Proteomes" id="UP001151760"/>
    </source>
</evidence>
<dbReference type="EMBL" id="BQNB010010197">
    <property type="protein sequence ID" value="GJS73996.1"/>
    <property type="molecule type" value="Genomic_DNA"/>
</dbReference>
<sequence>MDLCTSLSKKVEGLESELKQTRQTYNTTLTKLILRVKEVRTYCEGRQILEDGKECEICLYEDDLEEILEIQEKISVELLDVLVTTYENLDIYKEGVQEEKASWKDIMQESELHKKVIKRLISKEETHGHVTEESRRLTRMNYFKGNEVRRTLDLYLNRWIKFYPLPPWILKNEKVVKKKVSRKKSLAGKGAEEFAIEIESLGTKYPIVDWKTHVLVENFMYYQIFRADGSSKNYKIFSEMLDDFDRQDVLDLHRLVLQSDVCGIHILLMDNGIAIHMMIENKYPLTQEMLLKMLSRKLEVDHGLTLTFLRMTGCSLLLSETGCFLTSRGGLLLLTLHEELADLYLLRRHVVLTSCGVKLLLNLL</sequence>
<keyword evidence="2" id="KW-1185">Reference proteome</keyword>